<reference evidence="4" key="4">
    <citation type="submission" date="2015-04" db="EMBL/GenBank/DDBJ databases">
        <title>Physiological reanalysis, assessment of diazotrophy, and genome sequences of multiple isolates of Streptomyces thermoautotrophicus.</title>
        <authorList>
            <person name="MacKellar D.C."/>
            <person name="Lieber L."/>
            <person name="Norman J."/>
            <person name="Bolger A."/>
            <person name="Tobin C."/>
            <person name="Murray J.W."/>
            <person name="Woodward J."/>
            <person name="Friesen M."/>
            <person name="Prell J."/>
        </authorList>
    </citation>
    <scope>NUCLEOTIDE SEQUENCE [LARGE SCALE GENOMIC DNA]</scope>
    <source>
        <strain evidence="4">H1</strain>
    </source>
</reference>
<dbReference type="PANTHER" id="PTHR34351:SF1">
    <property type="entry name" value="SLR1927 PROTEIN"/>
    <property type="match status" value="1"/>
</dbReference>
<protein>
    <submittedName>
        <fullName evidence="3">Membrane protein</fullName>
    </submittedName>
</protein>
<keyword evidence="1" id="KW-0812">Transmembrane</keyword>
<dbReference type="InterPro" id="IPR002881">
    <property type="entry name" value="DUF58"/>
</dbReference>
<organism evidence="4 6">
    <name type="scientific">Carbonactinospora thermoautotrophica</name>
    <dbReference type="NCBI Taxonomy" id="1469144"/>
    <lineage>
        <taxon>Bacteria</taxon>
        <taxon>Bacillati</taxon>
        <taxon>Actinomycetota</taxon>
        <taxon>Actinomycetes</taxon>
        <taxon>Kitasatosporales</taxon>
        <taxon>Carbonactinosporaceae</taxon>
        <taxon>Carbonactinospora</taxon>
    </lineage>
</organism>
<feature type="transmembrane region" description="Helical" evidence="1">
    <location>
        <begin position="12"/>
        <end position="29"/>
    </location>
</feature>
<dbReference type="EMBL" id="LAXD01000001">
    <property type="protein sequence ID" value="KWX01600.1"/>
    <property type="molecule type" value="Genomic_DNA"/>
</dbReference>
<dbReference type="PATRIC" id="fig|1469144.10.peg.2846"/>
<comment type="caution">
    <text evidence="4">The sequence shown here is derived from an EMBL/GenBank/DDBJ whole genome shotgun (WGS) entry which is preliminary data.</text>
</comment>
<name>A0A132MV65_9ACTN</name>
<evidence type="ECO:0000313" key="5">
    <source>
        <dbReference type="EMBL" id="KWX09466.1"/>
    </source>
</evidence>
<dbReference type="EMBL" id="JYIK01000806">
    <property type="protein sequence ID" value="KWX09466.1"/>
    <property type="molecule type" value="Genomic_DNA"/>
</dbReference>
<gene>
    <name evidence="4" type="ORF">LI90_2632</name>
    <name evidence="3" type="ORF">TH66_15920</name>
    <name evidence="5" type="ORF">TR74_09430</name>
</gene>
<dbReference type="PANTHER" id="PTHR34351">
    <property type="entry name" value="SLR1927 PROTEIN-RELATED"/>
    <property type="match status" value="1"/>
</dbReference>
<keyword evidence="1" id="KW-0472">Membrane</keyword>
<keyword evidence="1" id="KW-1133">Transmembrane helix</keyword>
<dbReference type="Proteomes" id="UP000070598">
    <property type="component" value="Unassembled WGS sequence"/>
</dbReference>
<dbReference type="RefSeq" id="WP_066888182.1">
    <property type="nucleotide sequence ID" value="NZ_JYIJ01000018.1"/>
</dbReference>
<evidence type="ECO:0000313" key="4">
    <source>
        <dbReference type="EMBL" id="KWX01600.1"/>
    </source>
</evidence>
<dbReference type="EMBL" id="JYIJ01000018">
    <property type="protein sequence ID" value="KWX00318.1"/>
    <property type="molecule type" value="Genomic_DNA"/>
</dbReference>
<evidence type="ECO:0000259" key="2">
    <source>
        <dbReference type="Pfam" id="PF01882"/>
    </source>
</evidence>
<reference evidence="6" key="3">
    <citation type="submission" date="2015-04" db="EMBL/GenBank/DDBJ databases">
        <title>Physiological reanalysis, assessment of diazotrophy, and genome sequences of multiple isolates of Streptomyces thermoautotrophicus.</title>
        <authorList>
            <person name="MacKellar D.C."/>
            <person name="Lieber L."/>
            <person name="Norman J."/>
            <person name="Bolger A."/>
            <person name="Tobin C."/>
            <person name="Murray J.W."/>
            <person name="Chang R."/>
            <person name="Ford T."/>
            <person name="Nguyen P.Q."/>
            <person name="Woodward J."/>
            <person name="Permingeat H."/>
            <person name="Joshi N.S."/>
            <person name="Silver P.A."/>
            <person name="Usadel B."/>
            <person name="Rutherford A.W."/>
            <person name="Friesen M."/>
            <person name="Prell J."/>
        </authorList>
    </citation>
    <scope>NUCLEOTIDE SEQUENCE [LARGE SCALE GENOMIC DNA]</scope>
    <source>
        <strain evidence="6">H1</strain>
    </source>
</reference>
<keyword evidence="6" id="KW-1185">Reference proteome</keyword>
<sequence>MREALSGLTTRGRAFLSAGMAAAVCAVLFGERDLLRVGILLTALPMASAFVVARTRYRVACVRRLEPSRVPAGCEAWVILRMDNLSRLPTGLLLVEDRIPYVLGSRPRFVLDRVEPRGSREVSYRVRSDVRGRFSVGPLTVRLTDPFGLVELNRAFSAKDTLTVTPAVQALPHVRLGGERTGRGESLARSVAVAGEDDVTTREYRHGDDMRRVHWRSTARYGELMVRREEQPWQSRCSLLLDTRRRAHRGDGPGSSFEWAVSAVASIGLHLSRRGYATRLLTDVETVGATPDPVGVDFENMLLDTLAAVRMSGNKDLRAPAEALRHSGGEDLLVAVLGHLDAAEAEKLVRLRHGAGAAIAVLMNTAAWSPRPIALQQAETEQFDANVRLLRAGGWRVLTVRPGDSLPALWPLAGKAGYDGLAARGEGGG</sequence>
<evidence type="ECO:0000313" key="3">
    <source>
        <dbReference type="EMBL" id="KWX00318.1"/>
    </source>
</evidence>
<evidence type="ECO:0000313" key="7">
    <source>
        <dbReference type="Proteomes" id="UP000070598"/>
    </source>
</evidence>
<dbReference type="STRING" id="1469144.LI90_2632"/>
<dbReference type="Proteomes" id="UP000070659">
    <property type="component" value="Unassembled WGS sequence"/>
</dbReference>
<evidence type="ECO:0000256" key="1">
    <source>
        <dbReference type="SAM" id="Phobius"/>
    </source>
</evidence>
<dbReference type="Pfam" id="PF01882">
    <property type="entry name" value="DUF58"/>
    <property type="match status" value="1"/>
</dbReference>
<feature type="transmembrane region" description="Helical" evidence="1">
    <location>
        <begin position="35"/>
        <end position="53"/>
    </location>
</feature>
<evidence type="ECO:0000313" key="6">
    <source>
        <dbReference type="Proteomes" id="UP000070188"/>
    </source>
</evidence>
<dbReference type="AlphaFoldDB" id="A0A132MV65"/>
<dbReference type="OrthoDB" id="9812729at2"/>
<dbReference type="Proteomes" id="UP000070188">
    <property type="component" value="Unassembled WGS sequence"/>
</dbReference>
<proteinExistence type="predicted"/>
<reference evidence="7" key="1">
    <citation type="submission" date="2015-02" db="EMBL/GenBank/DDBJ databases">
        <title>Physiological reanalysis, assessment of diazotrophy, and genome sequences of multiple isolates of Streptomyces thermoautotrophicus.</title>
        <authorList>
            <person name="MacKellar D.C."/>
            <person name="Lieber L."/>
            <person name="Norman J."/>
            <person name="Bolger A."/>
            <person name="Tobin C."/>
            <person name="Murray J.W."/>
            <person name="Friesen M."/>
            <person name="Prell J."/>
        </authorList>
    </citation>
    <scope>NUCLEOTIDE SEQUENCE [LARGE SCALE GENOMIC DNA]</scope>
    <source>
        <strain evidence="7">UBT1</strain>
    </source>
</reference>
<accession>A0A132MV65</accession>
<reference evidence="3 8" key="2">
    <citation type="submission" date="2015-02" db="EMBL/GenBank/DDBJ databases">
        <title>Physiological reanalysis, assessment of diazotrophy, and genome sequences of multiple isolates of Streptomyces thermoautotrophicus.</title>
        <authorList>
            <person name="MacKellar D.C."/>
            <person name="Lieber L."/>
            <person name="Norman J."/>
            <person name="Bolger A."/>
            <person name="Tobin C."/>
            <person name="Murray J.W."/>
            <person name="Prell J."/>
        </authorList>
    </citation>
    <scope>NUCLEOTIDE SEQUENCE [LARGE SCALE GENOMIC DNA]</scope>
    <source>
        <strain evidence="3 8">UBT1</strain>
    </source>
</reference>
<feature type="domain" description="DUF58" evidence="2">
    <location>
        <begin position="201"/>
        <end position="360"/>
    </location>
</feature>
<evidence type="ECO:0000313" key="8">
    <source>
        <dbReference type="Proteomes" id="UP000070659"/>
    </source>
</evidence>